<feature type="domain" description="N-acetyltransferase" evidence="1">
    <location>
        <begin position="18"/>
        <end position="180"/>
    </location>
</feature>
<reference evidence="2 3" key="1">
    <citation type="submission" date="2024-04" db="EMBL/GenBank/DDBJ databases">
        <title>Draft genome sequence of Pseudophaeobacter arcticus NBRC 116598.</title>
        <authorList>
            <person name="Miyakawa T."/>
            <person name="Kusuya Y."/>
            <person name="Miura T."/>
        </authorList>
    </citation>
    <scope>NUCLEOTIDE SEQUENCE [LARGE SCALE GENOMIC DNA]</scope>
    <source>
        <strain evidence="2 3">SU-CL00105</strain>
    </source>
</reference>
<proteinExistence type="predicted"/>
<protein>
    <recommendedName>
        <fullName evidence="1">N-acetyltransferase domain-containing protein</fullName>
    </recommendedName>
</protein>
<organism evidence="2 3">
    <name type="scientific">Pseudophaeobacter arcticus</name>
    <dbReference type="NCBI Taxonomy" id="385492"/>
    <lineage>
        <taxon>Bacteria</taxon>
        <taxon>Pseudomonadati</taxon>
        <taxon>Pseudomonadota</taxon>
        <taxon>Alphaproteobacteria</taxon>
        <taxon>Rhodobacterales</taxon>
        <taxon>Paracoccaceae</taxon>
        <taxon>Pseudophaeobacter</taxon>
    </lineage>
</organism>
<dbReference type="Proteomes" id="UP001441944">
    <property type="component" value="Unassembled WGS sequence"/>
</dbReference>
<keyword evidence="3" id="KW-1185">Reference proteome</keyword>
<dbReference type="InterPro" id="IPR000182">
    <property type="entry name" value="GNAT_dom"/>
</dbReference>
<evidence type="ECO:0000313" key="3">
    <source>
        <dbReference type="Proteomes" id="UP001441944"/>
    </source>
</evidence>
<dbReference type="PROSITE" id="PS51186">
    <property type="entry name" value="GNAT"/>
    <property type="match status" value="1"/>
</dbReference>
<name>A0ABQ0AR27_9RHOB</name>
<gene>
    <name evidence="2" type="ORF">NBRC116598_37650</name>
</gene>
<dbReference type="Gene3D" id="3.40.630.30">
    <property type="match status" value="1"/>
</dbReference>
<dbReference type="InterPro" id="IPR016181">
    <property type="entry name" value="Acyl_CoA_acyltransferase"/>
</dbReference>
<accession>A0ABQ0AR27</accession>
<dbReference type="EMBL" id="BAABWU010000021">
    <property type="protein sequence ID" value="GAA6198320.1"/>
    <property type="molecule type" value="Genomic_DNA"/>
</dbReference>
<dbReference type="RefSeq" id="WP_295447892.1">
    <property type="nucleotide sequence ID" value="NZ_BAABWU010000021.1"/>
</dbReference>
<evidence type="ECO:0000259" key="1">
    <source>
        <dbReference type="PROSITE" id="PS51186"/>
    </source>
</evidence>
<comment type="caution">
    <text evidence="2">The sequence shown here is derived from an EMBL/GenBank/DDBJ whole genome shotgun (WGS) entry which is preliminary data.</text>
</comment>
<dbReference type="SUPFAM" id="SSF55729">
    <property type="entry name" value="Acyl-CoA N-acyltransferases (Nat)"/>
    <property type="match status" value="1"/>
</dbReference>
<sequence length="180" mass="20284">MEYSARSQARRVLGNSNIEIRKLEERDRAEILRLCRSAYAEISGPDKHLKQSKFDRGFEHALTGKNGDLSLVASRRQGADEHLAGFLYSIAVEDFFSEDIMVSCQALYVQPEARHTVASFMLLRSLMRRAVNGGAKKIGVQVTSGFRLKQTHRFLSKMGFQYMGGTYEFSADKVRPAKAT</sequence>
<evidence type="ECO:0000313" key="2">
    <source>
        <dbReference type="EMBL" id="GAA6198320.1"/>
    </source>
</evidence>